<dbReference type="GO" id="GO:0003697">
    <property type="term" value="F:single-stranded DNA binding"/>
    <property type="evidence" value="ECO:0007669"/>
    <property type="project" value="InterPro"/>
</dbReference>
<keyword evidence="10" id="KW-1185">Reference proteome</keyword>
<keyword evidence="6" id="KW-0238">DNA-binding</keyword>
<evidence type="ECO:0000313" key="10">
    <source>
        <dbReference type="Proteomes" id="UP001057291"/>
    </source>
</evidence>
<dbReference type="GO" id="GO:0008233">
    <property type="term" value="F:peptidase activity"/>
    <property type="evidence" value="ECO:0007669"/>
    <property type="project" value="UniProtKB-KW"/>
</dbReference>
<evidence type="ECO:0000256" key="4">
    <source>
        <dbReference type="ARBA" id="ARBA00022801"/>
    </source>
</evidence>
<dbReference type="GO" id="GO:0106300">
    <property type="term" value="P:protein-DNA covalent cross-linking repair"/>
    <property type="evidence" value="ECO:0007669"/>
    <property type="project" value="InterPro"/>
</dbReference>
<proteinExistence type="inferred from homology"/>
<protein>
    <recommendedName>
        <fullName evidence="8">Abasic site processing protein</fullName>
        <ecNumber evidence="8">3.4.-.-</ecNumber>
    </recommendedName>
</protein>
<evidence type="ECO:0000256" key="7">
    <source>
        <dbReference type="ARBA" id="ARBA00023239"/>
    </source>
</evidence>
<dbReference type="SUPFAM" id="SSF143081">
    <property type="entry name" value="BB1717-like"/>
    <property type="match status" value="1"/>
</dbReference>
<dbReference type="Gene3D" id="3.90.1680.10">
    <property type="entry name" value="SOS response associated peptidase-like"/>
    <property type="match status" value="1"/>
</dbReference>
<sequence length="97" mass="11304">MHFHLDTQGSDYVEDGEIHDRMPVILRPEDEAIWMDRKKQDVKLLQSLLVPYPAEEMRAYPVSPLVGNVKNDSVECILERLNKCIINRGEEKENQPE</sequence>
<dbReference type="InterPro" id="IPR003738">
    <property type="entry name" value="SRAP"/>
</dbReference>
<dbReference type="EC" id="3.4.-.-" evidence="8"/>
<gene>
    <name evidence="9" type="ORF">DNHGIG_32570</name>
</gene>
<keyword evidence="7" id="KW-0456">Lyase</keyword>
<keyword evidence="2 8" id="KW-0645">Protease</keyword>
<organism evidence="9 10">
    <name type="scientific">Collibacillus ludicampi</name>
    <dbReference type="NCBI Taxonomy" id="2771369"/>
    <lineage>
        <taxon>Bacteria</taxon>
        <taxon>Bacillati</taxon>
        <taxon>Bacillota</taxon>
        <taxon>Bacilli</taxon>
        <taxon>Bacillales</taxon>
        <taxon>Alicyclobacillaceae</taxon>
        <taxon>Collibacillus</taxon>
    </lineage>
</organism>
<keyword evidence="5" id="KW-0190">Covalent protein-DNA linkage</keyword>
<dbReference type="Proteomes" id="UP001057291">
    <property type="component" value="Unassembled WGS sequence"/>
</dbReference>
<evidence type="ECO:0000256" key="2">
    <source>
        <dbReference type="ARBA" id="ARBA00022670"/>
    </source>
</evidence>
<keyword evidence="4 8" id="KW-0378">Hydrolase</keyword>
<evidence type="ECO:0000256" key="3">
    <source>
        <dbReference type="ARBA" id="ARBA00022763"/>
    </source>
</evidence>
<dbReference type="GO" id="GO:0006508">
    <property type="term" value="P:proteolysis"/>
    <property type="evidence" value="ECO:0007669"/>
    <property type="project" value="UniProtKB-KW"/>
</dbReference>
<reference evidence="9" key="1">
    <citation type="journal article" date="2023" name="Int. J. Syst. Evol. Microbiol.">
        <title>Collibacillus ludicampi gen. nov., sp. nov., a new soil bacterium of the family Alicyclobacillaceae.</title>
        <authorList>
            <person name="Jojima T."/>
            <person name="Ioku Y."/>
            <person name="Fukuta Y."/>
            <person name="Shirasaka N."/>
            <person name="Matsumura Y."/>
            <person name="Mori M."/>
        </authorList>
    </citation>
    <scope>NUCLEOTIDE SEQUENCE</scope>
    <source>
        <strain evidence="9">TP075</strain>
    </source>
</reference>
<evidence type="ECO:0000256" key="1">
    <source>
        <dbReference type="ARBA" id="ARBA00008136"/>
    </source>
</evidence>
<name>A0AAV4LIV7_9BACL</name>
<dbReference type="GO" id="GO:0016829">
    <property type="term" value="F:lyase activity"/>
    <property type="evidence" value="ECO:0007669"/>
    <property type="project" value="UniProtKB-KW"/>
</dbReference>
<evidence type="ECO:0000256" key="8">
    <source>
        <dbReference type="RuleBase" id="RU364100"/>
    </source>
</evidence>
<dbReference type="EMBL" id="BOQE01000001">
    <property type="protein sequence ID" value="GIM47708.1"/>
    <property type="molecule type" value="Genomic_DNA"/>
</dbReference>
<keyword evidence="3" id="KW-0227">DNA damage</keyword>
<dbReference type="PANTHER" id="PTHR13604:SF0">
    <property type="entry name" value="ABASIC SITE PROCESSING PROTEIN HMCES"/>
    <property type="match status" value="1"/>
</dbReference>
<dbReference type="Pfam" id="PF02586">
    <property type="entry name" value="SRAP"/>
    <property type="match status" value="1"/>
</dbReference>
<accession>A0AAV4LIV7</accession>
<comment type="caution">
    <text evidence="9">The sequence shown here is derived from an EMBL/GenBank/DDBJ whole genome shotgun (WGS) entry which is preliminary data.</text>
</comment>
<evidence type="ECO:0000256" key="5">
    <source>
        <dbReference type="ARBA" id="ARBA00023124"/>
    </source>
</evidence>
<dbReference type="PANTHER" id="PTHR13604">
    <property type="entry name" value="DC12-RELATED"/>
    <property type="match status" value="1"/>
</dbReference>
<evidence type="ECO:0000313" key="9">
    <source>
        <dbReference type="EMBL" id="GIM47708.1"/>
    </source>
</evidence>
<dbReference type="AlphaFoldDB" id="A0AAV4LIV7"/>
<dbReference type="InterPro" id="IPR036590">
    <property type="entry name" value="SRAP-like"/>
</dbReference>
<comment type="similarity">
    <text evidence="1 8">Belongs to the SOS response-associated peptidase family.</text>
</comment>
<evidence type="ECO:0000256" key="6">
    <source>
        <dbReference type="ARBA" id="ARBA00023125"/>
    </source>
</evidence>